<evidence type="ECO:0000256" key="1">
    <source>
        <dbReference type="SAM" id="Phobius"/>
    </source>
</evidence>
<feature type="transmembrane region" description="Helical" evidence="1">
    <location>
        <begin position="64"/>
        <end position="84"/>
    </location>
</feature>
<reference evidence="2" key="1">
    <citation type="thesis" date="2020" institute="ProQuest LLC" country="789 East Eisenhower Parkway, Ann Arbor, MI, USA">
        <title>Comparative Genomics and Chromosome Evolution.</title>
        <authorList>
            <person name="Mudd A.B."/>
        </authorList>
    </citation>
    <scope>NUCLEOTIDE SEQUENCE</scope>
    <source>
        <strain evidence="2">HN-11 Male</strain>
        <tissue evidence="2">Kidney and liver</tissue>
    </source>
</reference>
<organism evidence="2 3">
    <name type="scientific">Eleutherodactylus coqui</name>
    <name type="common">Puerto Rican coqui</name>
    <dbReference type="NCBI Taxonomy" id="57060"/>
    <lineage>
        <taxon>Eukaryota</taxon>
        <taxon>Metazoa</taxon>
        <taxon>Chordata</taxon>
        <taxon>Craniata</taxon>
        <taxon>Vertebrata</taxon>
        <taxon>Euteleostomi</taxon>
        <taxon>Amphibia</taxon>
        <taxon>Batrachia</taxon>
        <taxon>Anura</taxon>
        <taxon>Neobatrachia</taxon>
        <taxon>Hyloidea</taxon>
        <taxon>Eleutherodactylidae</taxon>
        <taxon>Eleutherodactylinae</taxon>
        <taxon>Eleutherodactylus</taxon>
        <taxon>Eleutherodactylus</taxon>
    </lineage>
</organism>
<keyword evidence="3" id="KW-1185">Reference proteome</keyword>
<dbReference type="AlphaFoldDB" id="A0A8J6BRF4"/>
<dbReference type="Proteomes" id="UP000770717">
    <property type="component" value="Unassembled WGS sequence"/>
</dbReference>
<keyword evidence="1" id="KW-0472">Membrane</keyword>
<dbReference type="EMBL" id="WNTK01002030">
    <property type="protein sequence ID" value="KAG9466498.1"/>
    <property type="molecule type" value="Genomic_DNA"/>
</dbReference>
<evidence type="ECO:0000313" key="3">
    <source>
        <dbReference type="Proteomes" id="UP000770717"/>
    </source>
</evidence>
<comment type="caution">
    <text evidence="2">The sequence shown here is derived from an EMBL/GenBank/DDBJ whole genome shotgun (WGS) entry which is preliminary data.</text>
</comment>
<keyword evidence="1" id="KW-1133">Transmembrane helix</keyword>
<evidence type="ECO:0000313" key="2">
    <source>
        <dbReference type="EMBL" id="KAG9466498.1"/>
    </source>
</evidence>
<accession>A0A8J6BRF4</accession>
<sequence>MCDMDIPRKQWPTFHMAGRASQFSLTGSLHQLVYKLFRLELRIGSYLPHTLSWPHVRRIRTHTLGLDILIWYLALSGVMVFHQIGRIIF</sequence>
<keyword evidence="1" id="KW-0812">Transmembrane</keyword>
<proteinExistence type="predicted"/>
<protein>
    <submittedName>
        <fullName evidence="2">Uncharacterized protein</fullName>
    </submittedName>
</protein>
<gene>
    <name evidence="2" type="ORF">GDO78_016569</name>
</gene>
<name>A0A8J6BRF4_ELECQ</name>